<proteinExistence type="predicted"/>
<accession>A0A0F8ZNA5</accession>
<comment type="caution">
    <text evidence="1">The sequence shown here is derived from an EMBL/GenBank/DDBJ whole genome shotgun (WGS) entry which is preliminary data.</text>
</comment>
<dbReference type="AlphaFoldDB" id="A0A0F8ZNA5"/>
<feature type="non-terminal residue" evidence="1">
    <location>
        <position position="363"/>
    </location>
</feature>
<evidence type="ECO:0000313" key="1">
    <source>
        <dbReference type="EMBL" id="KKK61411.1"/>
    </source>
</evidence>
<name>A0A0F8ZNA5_9ZZZZ</name>
<dbReference type="EMBL" id="LAZR01062486">
    <property type="protein sequence ID" value="KKK61411.1"/>
    <property type="molecule type" value="Genomic_DNA"/>
</dbReference>
<organism evidence="1">
    <name type="scientific">marine sediment metagenome</name>
    <dbReference type="NCBI Taxonomy" id="412755"/>
    <lineage>
        <taxon>unclassified sequences</taxon>
        <taxon>metagenomes</taxon>
        <taxon>ecological metagenomes</taxon>
    </lineage>
</organism>
<feature type="non-terminal residue" evidence="1">
    <location>
        <position position="1"/>
    </location>
</feature>
<protein>
    <submittedName>
        <fullName evidence="1">Uncharacterized protein</fullName>
    </submittedName>
</protein>
<gene>
    <name evidence="1" type="ORF">LCGC14_3014600</name>
</gene>
<sequence length="363" mass="40327">RVRQLERDERHDIIDKVVAGEFDVFDPDEEKLTSYSPNMIQVALEDTAEAASLLPTVRAQPTKAGPRAKAAAEKTEKVCAGYMEANEVDLLIPRAIMDAGAYGFHIWTVLPDFDEKRPLIERRDPRTVYTEQGYNPGDTVRKALIARQIFYSELPDAWRVKIKNTLSEGVLFEGNLHVVDEISENDKVVIVEYYDSEEMLVAAIYDASSSVSIGRSEAVKLPVELRRTENKTKICPVVIGPRTSLDGEFRGQFDQVVGMLEAHIRLFSLIMDYADQAVYSDIFVKDLIGEMPYGGGAFIELGPNGQIGRVPPAVSSLDVQKDLEHLADGIHLGARWPKSRPGEIDQSIASAKFLESSVGMLNT</sequence>
<reference evidence="1" key="1">
    <citation type="journal article" date="2015" name="Nature">
        <title>Complex archaea that bridge the gap between prokaryotes and eukaryotes.</title>
        <authorList>
            <person name="Spang A."/>
            <person name="Saw J.H."/>
            <person name="Jorgensen S.L."/>
            <person name="Zaremba-Niedzwiedzka K."/>
            <person name="Martijn J."/>
            <person name="Lind A.E."/>
            <person name="van Eijk R."/>
            <person name="Schleper C."/>
            <person name="Guy L."/>
            <person name="Ettema T.J."/>
        </authorList>
    </citation>
    <scope>NUCLEOTIDE SEQUENCE</scope>
</reference>